<dbReference type="KEGG" id="tps:THAPSDRAFT_1762"/>
<dbReference type="AlphaFoldDB" id="B8BRV6"/>
<dbReference type="RefSeq" id="XP_002286383.1">
    <property type="nucleotide sequence ID" value="XM_002286347.1"/>
</dbReference>
<feature type="compositionally biased region" description="Low complexity" evidence="6">
    <location>
        <begin position="246"/>
        <end position="256"/>
    </location>
</feature>
<dbReference type="PANTHER" id="PTHR19317">
    <property type="entry name" value="PRENYLATED RAB ACCEPTOR 1-RELATED"/>
    <property type="match status" value="1"/>
</dbReference>
<protein>
    <recommendedName>
        <fullName evidence="5">PRA1 family protein</fullName>
    </recommendedName>
</protein>
<feature type="compositionally biased region" description="Low complexity" evidence="6">
    <location>
        <begin position="29"/>
        <end position="42"/>
    </location>
</feature>
<reference evidence="7 8" key="1">
    <citation type="journal article" date="2004" name="Science">
        <title>The genome of the diatom Thalassiosira pseudonana: ecology, evolution, and metabolism.</title>
        <authorList>
            <person name="Armbrust E.V."/>
            <person name="Berges J.A."/>
            <person name="Bowler C."/>
            <person name="Green B.R."/>
            <person name="Martinez D."/>
            <person name="Putnam N.H."/>
            <person name="Zhou S."/>
            <person name="Allen A.E."/>
            <person name="Apt K.E."/>
            <person name="Bechner M."/>
            <person name="Brzezinski M.A."/>
            <person name="Chaal B.K."/>
            <person name="Chiovitti A."/>
            <person name="Davis A.K."/>
            <person name="Demarest M.S."/>
            <person name="Detter J.C."/>
            <person name="Glavina T."/>
            <person name="Goodstein D."/>
            <person name="Hadi M.Z."/>
            <person name="Hellsten U."/>
            <person name="Hildebrand M."/>
            <person name="Jenkins B.D."/>
            <person name="Jurka J."/>
            <person name="Kapitonov V.V."/>
            <person name="Kroger N."/>
            <person name="Lau W.W."/>
            <person name="Lane T.W."/>
            <person name="Larimer F.W."/>
            <person name="Lippmeier J.C."/>
            <person name="Lucas S."/>
            <person name="Medina M."/>
            <person name="Montsant A."/>
            <person name="Obornik M."/>
            <person name="Parker M.S."/>
            <person name="Palenik B."/>
            <person name="Pazour G.J."/>
            <person name="Richardson P.M."/>
            <person name="Rynearson T.A."/>
            <person name="Saito M.A."/>
            <person name="Schwartz D.C."/>
            <person name="Thamatrakoln K."/>
            <person name="Valentin K."/>
            <person name="Vardi A."/>
            <person name="Wilkerson F.P."/>
            <person name="Rokhsar D.S."/>
        </authorList>
    </citation>
    <scope>NUCLEOTIDE SEQUENCE [LARGE SCALE GENOMIC DNA]</scope>
    <source>
        <strain evidence="7 8">CCMP1335</strain>
    </source>
</reference>
<dbReference type="GO" id="GO:0005794">
    <property type="term" value="C:Golgi apparatus"/>
    <property type="evidence" value="ECO:0000318"/>
    <property type="project" value="GO_Central"/>
</dbReference>
<evidence type="ECO:0000256" key="3">
    <source>
        <dbReference type="ARBA" id="ARBA00022989"/>
    </source>
</evidence>
<dbReference type="GO" id="GO:0016020">
    <property type="term" value="C:membrane"/>
    <property type="evidence" value="ECO:0007669"/>
    <property type="project" value="UniProtKB-SubCell"/>
</dbReference>
<feature type="transmembrane region" description="Helical" evidence="5">
    <location>
        <begin position="158"/>
        <end position="176"/>
    </location>
</feature>
<feature type="region of interest" description="Disordered" evidence="6">
    <location>
        <begin position="1"/>
        <end position="51"/>
    </location>
</feature>
<keyword evidence="8" id="KW-1185">Reference proteome</keyword>
<feature type="compositionally biased region" description="Polar residues" evidence="6">
    <location>
        <begin position="13"/>
        <end position="28"/>
    </location>
</feature>
<comment type="similarity">
    <text evidence="5">Belongs to the PRA1 family.</text>
</comment>
<dbReference type="PaxDb" id="35128-Thaps1762"/>
<keyword evidence="3 5" id="KW-1133">Transmembrane helix</keyword>
<evidence type="ECO:0000313" key="8">
    <source>
        <dbReference type="Proteomes" id="UP000001449"/>
    </source>
</evidence>
<evidence type="ECO:0000256" key="4">
    <source>
        <dbReference type="ARBA" id="ARBA00023136"/>
    </source>
</evidence>
<evidence type="ECO:0000256" key="2">
    <source>
        <dbReference type="ARBA" id="ARBA00022692"/>
    </source>
</evidence>
<evidence type="ECO:0000256" key="1">
    <source>
        <dbReference type="ARBA" id="ARBA00004141"/>
    </source>
</evidence>
<dbReference type="GeneID" id="7449046"/>
<dbReference type="Proteomes" id="UP000001449">
    <property type="component" value="Chromosome 1"/>
</dbReference>
<feature type="transmembrane region" description="Helical" evidence="5">
    <location>
        <begin position="134"/>
        <end position="152"/>
    </location>
</feature>
<keyword evidence="2 5" id="KW-0812">Transmembrane</keyword>
<dbReference type="Pfam" id="PF03208">
    <property type="entry name" value="PRA1"/>
    <property type="match status" value="1"/>
</dbReference>
<evidence type="ECO:0000313" key="7">
    <source>
        <dbReference type="EMBL" id="EED96024.1"/>
    </source>
</evidence>
<evidence type="ECO:0000256" key="6">
    <source>
        <dbReference type="SAM" id="MobiDB-lite"/>
    </source>
</evidence>
<accession>B8BRV6</accession>
<dbReference type="InterPro" id="IPR004895">
    <property type="entry name" value="Prenylated_rab_accept_PRA1"/>
</dbReference>
<dbReference type="PANTHER" id="PTHR19317:SF0">
    <property type="entry name" value="PRENYLATED RAB ACCEPTOR PROTEIN 1"/>
    <property type="match status" value="1"/>
</dbReference>
<comment type="subcellular location">
    <subcellularLocation>
        <location evidence="1 5">Membrane</location>
        <topology evidence="1 5">Multi-pass membrane protein</topology>
    </subcellularLocation>
</comment>
<dbReference type="EMBL" id="CM000638">
    <property type="protein sequence ID" value="EED96024.1"/>
    <property type="molecule type" value="Genomic_DNA"/>
</dbReference>
<proteinExistence type="inferred from homology"/>
<feature type="transmembrane region" description="Helical" evidence="5">
    <location>
        <begin position="218"/>
        <end position="235"/>
    </location>
</feature>
<reference evidence="7 8" key="2">
    <citation type="journal article" date="2008" name="Nature">
        <title>The Phaeodactylum genome reveals the evolutionary history of diatom genomes.</title>
        <authorList>
            <person name="Bowler C."/>
            <person name="Allen A.E."/>
            <person name="Badger J.H."/>
            <person name="Grimwood J."/>
            <person name="Jabbari K."/>
            <person name="Kuo A."/>
            <person name="Maheswari U."/>
            <person name="Martens C."/>
            <person name="Maumus F."/>
            <person name="Otillar R.P."/>
            <person name="Rayko E."/>
            <person name="Salamov A."/>
            <person name="Vandepoele K."/>
            <person name="Beszteri B."/>
            <person name="Gruber A."/>
            <person name="Heijde M."/>
            <person name="Katinka M."/>
            <person name="Mock T."/>
            <person name="Valentin K."/>
            <person name="Verret F."/>
            <person name="Berges J.A."/>
            <person name="Brownlee C."/>
            <person name="Cadoret J.P."/>
            <person name="Chiovitti A."/>
            <person name="Choi C.J."/>
            <person name="Coesel S."/>
            <person name="De Martino A."/>
            <person name="Detter J.C."/>
            <person name="Durkin C."/>
            <person name="Falciatore A."/>
            <person name="Fournet J."/>
            <person name="Haruta M."/>
            <person name="Huysman M.J."/>
            <person name="Jenkins B.D."/>
            <person name="Jiroutova K."/>
            <person name="Jorgensen R.E."/>
            <person name="Joubert Y."/>
            <person name="Kaplan A."/>
            <person name="Kroger N."/>
            <person name="Kroth P.G."/>
            <person name="La Roche J."/>
            <person name="Lindquist E."/>
            <person name="Lommer M."/>
            <person name="Martin-Jezequel V."/>
            <person name="Lopez P.J."/>
            <person name="Lucas S."/>
            <person name="Mangogna M."/>
            <person name="McGinnis K."/>
            <person name="Medlin L.K."/>
            <person name="Montsant A."/>
            <person name="Oudot-Le Secq M.P."/>
            <person name="Napoli C."/>
            <person name="Obornik M."/>
            <person name="Parker M.S."/>
            <person name="Petit J.L."/>
            <person name="Porcel B.M."/>
            <person name="Poulsen N."/>
            <person name="Robison M."/>
            <person name="Rychlewski L."/>
            <person name="Rynearson T.A."/>
            <person name="Schmutz J."/>
            <person name="Shapiro H."/>
            <person name="Siaut M."/>
            <person name="Stanley M."/>
            <person name="Sussman M.R."/>
            <person name="Taylor A.R."/>
            <person name="Vardi A."/>
            <person name="von Dassow P."/>
            <person name="Vyverman W."/>
            <person name="Willis A."/>
            <person name="Wyrwicz L.S."/>
            <person name="Rokhsar D.S."/>
            <person name="Weissenbach J."/>
            <person name="Armbrust E.V."/>
            <person name="Green B.R."/>
            <person name="Van de Peer Y."/>
            <person name="Grigoriev I.V."/>
        </authorList>
    </citation>
    <scope>NUCLEOTIDE SEQUENCE [LARGE SCALE GENOMIC DNA]</scope>
    <source>
        <strain evidence="7 8">CCMP1335</strain>
    </source>
</reference>
<dbReference type="eggNOG" id="ENOG502RVWQ">
    <property type="taxonomic scope" value="Eukaryota"/>
</dbReference>
<feature type="region of interest" description="Disordered" evidence="6">
    <location>
        <begin position="246"/>
        <end position="275"/>
    </location>
</feature>
<dbReference type="HOGENOM" id="CLU_1013675_0_0_1"/>
<sequence length="275" mass="29765">MRARTTVEGSGGSATSREPSNLELLSSISNDNENYSASSSSDGGDGSKSRRHMHLELGPLTISGAAIDRARARVVSFTSKITMETLRPLPLFLGVTGPSFCIAADAFSPPISLSRQKDKSSSEKVLSRVSRNMAYFATNYALMTLGAVLVVALMHPAMLVYVAITWGLWWLHIIVIREDIRMVVMGKDLNEILTPKRRSWVLTALTLWVAIWKCLKPLLIGMAISGVLTLFHAVMRDPKKLAGIGASAKVAKGGSADSDDESNESEVMVERSDAV</sequence>
<name>B8BRV6_THAPS</name>
<dbReference type="InParanoid" id="B8BRV6"/>
<organism evidence="7 8">
    <name type="scientific">Thalassiosira pseudonana</name>
    <name type="common">Marine diatom</name>
    <name type="synonym">Cyclotella nana</name>
    <dbReference type="NCBI Taxonomy" id="35128"/>
    <lineage>
        <taxon>Eukaryota</taxon>
        <taxon>Sar</taxon>
        <taxon>Stramenopiles</taxon>
        <taxon>Ochrophyta</taxon>
        <taxon>Bacillariophyta</taxon>
        <taxon>Coscinodiscophyceae</taxon>
        <taxon>Thalassiosirophycidae</taxon>
        <taxon>Thalassiosirales</taxon>
        <taxon>Thalassiosiraceae</taxon>
        <taxon>Thalassiosira</taxon>
    </lineage>
</organism>
<dbReference type="OMA" id="ACVIHAN"/>
<keyword evidence="4 5" id="KW-0472">Membrane</keyword>
<gene>
    <name evidence="7" type="ORF">THAPSDRAFT_1762</name>
</gene>
<evidence type="ECO:0000256" key="5">
    <source>
        <dbReference type="RuleBase" id="RU363107"/>
    </source>
</evidence>